<dbReference type="InterPro" id="IPR003439">
    <property type="entry name" value="ABC_transporter-like_ATP-bd"/>
</dbReference>
<dbReference type="PANTHER" id="PTHR24221">
    <property type="entry name" value="ATP-BINDING CASSETTE SUB-FAMILY B"/>
    <property type="match status" value="1"/>
</dbReference>
<dbReference type="GO" id="GO:0016887">
    <property type="term" value="F:ATP hydrolysis activity"/>
    <property type="evidence" value="ECO:0007669"/>
    <property type="project" value="InterPro"/>
</dbReference>
<keyword evidence="11" id="KW-1185">Reference proteome</keyword>
<dbReference type="Gene3D" id="1.20.1560.10">
    <property type="entry name" value="ABC transporter type 1, transmembrane domain"/>
    <property type="match status" value="1"/>
</dbReference>
<dbReference type="PROSITE" id="PS50929">
    <property type="entry name" value="ABC_TM1F"/>
    <property type="match status" value="1"/>
</dbReference>
<dbReference type="SUPFAM" id="SSF52540">
    <property type="entry name" value="P-loop containing nucleoside triphosphate hydrolases"/>
    <property type="match status" value="1"/>
</dbReference>
<dbReference type="GO" id="GO:0005886">
    <property type="term" value="C:plasma membrane"/>
    <property type="evidence" value="ECO:0007669"/>
    <property type="project" value="UniProtKB-SubCell"/>
</dbReference>
<evidence type="ECO:0000256" key="4">
    <source>
        <dbReference type="ARBA" id="ARBA00022840"/>
    </source>
</evidence>
<evidence type="ECO:0000256" key="5">
    <source>
        <dbReference type="ARBA" id="ARBA00022989"/>
    </source>
</evidence>
<evidence type="ECO:0000259" key="9">
    <source>
        <dbReference type="PROSITE" id="PS50929"/>
    </source>
</evidence>
<dbReference type="SMART" id="SM00382">
    <property type="entry name" value="AAA"/>
    <property type="match status" value="1"/>
</dbReference>
<dbReference type="GO" id="GO:0034040">
    <property type="term" value="F:ATPase-coupled lipid transmembrane transporter activity"/>
    <property type="evidence" value="ECO:0007669"/>
    <property type="project" value="TreeGrafter"/>
</dbReference>
<feature type="transmembrane region" description="Helical" evidence="7">
    <location>
        <begin position="157"/>
        <end position="178"/>
    </location>
</feature>
<evidence type="ECO:0000256" key="7">
    <source>
        <dbReference type="SAM" id="Phobius"/>
    </source>
</evidence>
<feature type="transmembrane region" description="Helical" evidence="7">
    <location>
        <begin position="241"/>
        <end position="262"/>
    </location>
</feature>
<dbReference type="GO" id="GO:0140359">
    <property type="term" value="F:ABC-type transporter activity"/>
    <property type="evidence" value="ECO:0007669"/>
    <property type="project" value="InterPro"/>
</dbReference>
<keyword evidence="4" id="KW-0067">ATP-binding</keyword>
<dbReference type="PROSITE" id="PS50893">
    <property type="entry name" value="ABC_TRANSPORTER_2"/>
    <property type="match status" value="1"/>
</dbReference>
<comment type="subcellular location">
    <subcellularLocation>
        <location evidence="1">Cell membrane</location>
        <topology evidence="1">Multi-pass membrane protein</topology>
    </subcellularLocation>
</comment>
<keyword evidence="5 7" id="KW-1133">Transmembrane helix</keyword>
<dbReference type="GO" id="GO:0005524">
    <property type="term" value="F:ATP binding"/>
    <property type="evidence" value="ECO:0007669"/>
    <property type="project" value="UniProtKB-KW"/>
</dbReference>
<accession>A0A563E5X3</accession>
<comment type="caution">
    <text evidence="10">The sequence shown here is derived from an EMBL/GenBank/DDBJ whole genome shotgun (WGS) entry which is preliminary data.</text>
</comment>
<evidence type="ECO:0000256" key="2">
    <source>
        <dbReference type="ARBA" id="ARBA00022692"/>
    </source>
</evidence>
<dbReference type="EMBL" id="VCQV01000004">
    <property type="protein sequence ID" value="TWP37917.1"/>
    <property type="molecule type" value="Genomic_DNA"/>
</dbReference>
<dbReference type="PANTHER" id="PTHR24221:SF654">
    <property type="entry name" value="ATP-BINDING CASSETTE SUB-FAMILY B MEMBER 6"/>
    <property type="match status" value="1"/>
</dbReference>
<dbReference type="InterPro" id="IPR011527">
    <property type="entry name" value="ABC1_TM_dom"/>
</dbReference>
<reference evidence="10 11" key="2">
    <citation type="submission" date="2019-08" db="EMBL/GenBank/DDBJ databases">
        <title>Jejuicoccus antrihumi gen. nov., sp. nov., a new member of the family Dermacoccaceae isolated from a cave.</title>
        <authorList>
            <person name="Schumann P."/>
            <person name="Kim I.S."/>
        </authorList>
    </citation>
    <scope>NUCLEOTIDE SEQUENCE [LARGE SCALE GENOMIC DNA]</scope>
    <source>
        <strain evidence="10 11">C5-26</strain>
    </source>
</reference>
<dbReference type="InterPro" id="IPR003593">
    <property type="entry name" value="AAA+_ATPase"/>
</dbReference>
<gene>
    <name evidence="10" type="primary">cydC</name>
    <name evidence="10" type="ORF">FGL98_04185</name>
</gene>
<feature type="transmembrane region" description="Helical" evidence="7">
    <location>
        <begin position="47"/>
        <end position="65"/>
    </location>
</feature>
<dbReference type="RefSeq" id="WP_146315487.1">
    <property type="nucleotide sequence ID" value="NZ_VCQV01000004.1"/>
</dbReference>
<dbReference type="NCBIfam" id="TIGR02868">
    <property type="entry name" value="CydC"/>
    <property type="match status" value="1"/>
</dbReference>
<feature type="transmembrane region" description="Helical" evidence="7">
    <location>
        <begin position="130"/>
        <end position="151"/>
    </location>
</feature>
<dbReference type="InterPro" id="IPR039421">
    <property type="entry name" value="Type_1_exporter"/>
</dbReference>
<sequence length="557" mass="58621">MSTDGSSLIRPAPGVIRAALVGALASICGVALTATSGWLIVQASTRPVILTLLTAIVCVRAFGIGRPVFRYAERVLAHDAALADLVRRRVETYRRLIPLTPVGLGRRRRGDLMTGVVHDLDDEVDVQVRALVPFIGSALTALSVTVVAGAFLPTAGFVVACLVLGAAVAVSACAWWSARVSHDTQRARAQVQAAAQLAVTNIVDLQAISATSTAISWLDEAQRTLKQAVHRQSRAHAASTALLPALIGGATAAMAFCVHSGVQSHTVSPPFAAMLLLLPVALSDTVNVLPDACEALTRGSAARRRLESLLEQRISPIPEGTEAISRHTPVVELDAVRASWTGARADLPPTTARILPGEHVALVGPNGAGKSTLLAVLTRHLHPSHGVLRLDGQDVRTLSAQSIRRLMAVVDDEPHVFAGSVRANLILARPEASDPELYAALTRAGLDQWLAGLPDGLDTVLGLGGRAISGGERVRLSIARALLSNRPIVLLDEPVAHLDHPTANRVMTDLHAATRGRTVVLVSHQQDGIDGCDRVLRVGDTGTTCAEATTTRDTVMA</sequence>
<dbReference type="PROSITE" id="PS00211">
    <property type="entry name" value="ABC_TRANSPORTER_1"/>
    <property type="match status" value="1"/>
</dbReference>
<evidence type="ECO:0000256" key="6">
    <source>
        <dbReference type="ARBA" id="ARBA00023136"/>
    </source>
</evidence>
<dbReference type="OrthoDB" id="3237158at2"/>
<dbReference type="GO" id="GO:0045454">
    <property type="term" value="P:cell redox homeostasis"/>
    <property type="evidence" value="ECO:0007669"/>
    <property type="project" value="InterPro"/>
</dbReference>
<dbReference type="InterPro" id="IPR017871">
    <property type="entry name" value="ABC_transporter-like_CS"/>
</dbReference>
<keyword evidence="2 7" id="KW-0812">Transmembrane</keyword>
<feature type="domain" description="ABC transporter" evidence="8">
    <location>
        <begin position="331"/>
        <end position="557"/>
    </location>
</feature>
<evidence type="ECO:0000313" key="10">
    <source>
        <dbReference type="EMBL" id="TWP37917.1"/>
    </source>
</evidence>
<feature type="transmembrane region" description="Helical" evidence="7">
    <location>
        <begin position="20"/>
        <end position="41"/>
    </location>
</feature>
<organism evidence="10 11">
    <name type="scientific">Leekyejoonella antrihumi</name>
    <dbReference type="NCBI Taxonomy" id="1660198"/>
    <lineage>
        <taxon>Bacteria</taxon>
        <taxon>Bacillati</taxon>
        <taxon>Actinomycetota</taxon>
        <taxon>Actinomycetes</taxon>
        <taxon>Micrococcales</taxon>
        <taxon>Dermacoccaceae</taxon>
        <taxon>Leekyejoonella</taxon>
    </lineage>
</organism>
<evidence type="ECO:0000256" key="3">
    <source>
        <dbReference type="ARBA" id="ARBA00022741"/>
    </source>
</evidence>
<keyword evidence="3" id="KW-0547">Nucleotide-binding</keyword>
<dbReference type="InterPro" id="IPR014223">
    <property type="entry name" value="ABC_CydC/D"/>
</dbReference>
<dbReference type="Proteomes" id="UP000320244">
    <property type="component" value="Unassembled WGS sequence"/>
</dbReference>
<dbReference type="InterPro" id="IPR036640">
    <property type="entry name" value="ABC1_TM_sf"/>
</dbReference>
<name>A0A563E5X3_9MICO</name>
<dbReference type="AlphaFoldDB" id="A0A563E5X3"/>
<evidence type="ECO:0000313" key="11">
    <source>
        <dbReference type="Proteomes" id="UP000320244"/>
    </source>
</evidence>
<keyword evidence="6 7" id="KW-0472">Membrane</keyword>
<dbReference type="Pfam" id="PF00005">
    <property type="entry name" value="ABC_tran"/>
    <property type="match status" value="1"/>
</dbReference>
<reference evidence="10 11" key="1">
    <citation type="submission" date="2019-05" db="EMBL/GenBank/DDBJ databases">
        <authorList>
            <person name="Lee S.D."/>
        </authorList>
    </citation>
    <scope>NUCLEOTIDE SEQUENCE [LARGE SCALE GENOMIC DNA]</scope>
    <source>
        <strain evidence="10 11">C5-26</strain>
    </source>
</reference>
<proteinExistence type="predicted"/>
<evidence type="ECO:0000259" key="8">
    <source>
        <dbReference type="PROSITE" id="PS50893"/>
    </source>
</evidence>
<evidence type="ECO:0000256" key="1">
    <source>
        <dbReference type="ARBA" id="ARBA00004651"/>
    </source>
</evidence>
<protein>
    <submittedName>
        <fullName evidence="10">Thiol reductant ABC exporter subunit CydC</fullName>
    </submittedName>
</protein>
<dbReference type="InterPro" id="IPR027417">
    <property type="entry name" value="P-loop_NTPase"/>
</dbReference>
<dbReference type="GO" id="GO:0034775">
    <property type="term" value="P:glutathione transmembrane transport"/>
    <property type="evidence" value="ECO:0007669"/>
    <property type="project" value="InterPro"/>
</dbReference>
<dbReference type="SUPFAM" id="SSF90123">
    <property type="entry name" value="ABC transporter transmembrane region"/>
    <property type="match status" value="1"/>
</dbReference>
<feature type="domain" description="ABC transmembrane type-1" evidence="9">
    <location>
        <begin position="18"/>
        <end position="298"/>
    </location>
</feature>
<dbReference type="Gene3D" id="3.40.50.300">
    <property type="entry name" value="P-loop containing nucleotide triphosphate hydrolases"/>
    <property type="match status" value="1"/>
</dbReference>